<reference evidence="4" key="1">
    <citation type="submission" date="2022-05" db="EMBL/GenBank/DDBJ databases">
        <authorList>
            <person name="Cao W."/>
            <person name="Jia N."/>
            <person name="Lam T.T.-Y."/>
            <person name="Ni X."/>
            <person name="Liu J."/>
        </authorList>
    </citation>
    <scope>NUCLEOTIDE SEQUENCE</scope>
    <source>
        <strain evidence="4">TIGMIC 2</strain>
    </source>
</reference>
<evidence type="ECO:0000256" key="3">
    <source>
        <dbReference type="ARBA" id="ARBA00022695"/>
    </source>
</evidence>
<name>A0A9E7V222_9VIRU</name>
<keyword evidence="1 4" id="KW-0696">RNA-directed RNA polymerase</keyword>
<proteinExistence type="predicted"/>
<dbReference type="EMBL" id="ON746369">
    <property type="protein sequence ID" value="UYL95458.1"/>
    <property type="molecule type" value="Genomic_RNA"/>
</dbReference>
<organism evidence="4">
    <name type="scientific">Jinan Botou tick virus 1</name>
    <dbReference type="NCBI Taxonomy" id="2972079"/>
    <lineage>
        <taxon>Viruses</taxon>
        <taxon>Riboviria</taxon>
        <taxon>Orthornavirae</taxon>
        <taxon>Lenarviricota</taxon>
        <taxon>Miaviricetes</taxon>
        <taxon>Ourlivirales</taxon>
        <taxon>Botourmiaviridae</taxon>
    </lineage>
</organism>
<dbReference type="SUPFAM" id="SSF56672">
    <property type="entry name" value="DNA/RNA polymerases"/>
    <property type="match status" value="1"/>
</dbReference>
<dbReference type="InterPro" id="IPR043502">
    <property type="entry name" value="DNA/RNA_pol_sf"/>
</dbReference>
<keyword evidence="2" id="KW-0808">Transferase</keyword>
<evidence type="ECO:0000256" key="1">
    <source>
        <dbReference type="ARBA" id="ARBA00022484"/>
    </source>
</evidence>
<evidence type="ECO:0000256" key="2">
    <source>
        <dbReference type="ARBA" id="ARBA00022679"/>
    </source>
</evidence>
<keyword evidence="3" id="KW-0548">Nucleotidyltransferase</keyword>
<accession>A0A9E7V222</accession>
<evidence type="ECO:0000313" key="4">
    <source>
        <dbReference type="EMBL" id="UYL95458.1"/>
    </source>
</evidence>
<sequence length="657" mass="75445">MTKEPSRTSSCRACHGVQRTTKNLRLTSEVLRQEGLCRETFTAGALTCQALQEEWKEWTSMSLRRLKGEKKFRFACAIKGSKTLFDEPCRPCDRDLSIRVKKEWAHRALDCPQVTSPEVLSDIKSRARWYMGTRWWKERRSGVAYVPDQKGCYELERKCGGTLSVPRHWEDGIVVQPSCSGPIENPDGDFIIRENKDAGACRLGTAKKKGKMRVVTMQTARAKRILRPVHESAYDHLCRQPWVVRGEVNSDQMASIAEDHKEGELFTSGDFEASTDNLNKDAVLAVVEVLCEALPERRARVLRDTFEHTWVDWEGERREVVRGSMMGNLLSFVVLCLLNKICLDRARQRSENCGPLYRRALVNGDDLFFSGSEKCYEAWLEETNRVGFVINRSKTMRSARWGDLNSTTYDFRAGRFVRRLCFGFLGTDSWKEPEGSVVGPLFDLVGQLKFSTSAWLLNTYQVQCIFTRVNPPLSLIPRRWWQFLVKKRWFRNTFSIQERDCEVTGSERKLPLILGPPLKESSGPVEAKLARLERYVTRKAVSMWRGHLCAPVEKKIRKVPLPKRNAYPNIRLSRGSPIWRRLWCEPVLRLLEARSPELFDYSNSDWISDQPNLTTFVPLKRSAIRPSAYNFGPNHLLLPDCVPVVLDDGTTVLRVQG</sequence>
<protein>
    <submittedName>
        <fullName evidence="4">RNA-dependent RNA polymerase</fullName>
    </submittedName>
</protein>
<dbReference type="GO" id="GO:0003968">
    <property type="term" value="F:RNA-directed RNA polymerase activity"/>
    <property type="evidence" value="ECO:0007669"/>
    <property type="project" value="UniProtKB-KW"/>
</dbReference>